<dbReference type="PANTHER" id="PTHR35617:SF3">
    <property type="entry name" value="CORE-BINDING (CB) DOMAIN-CONTAINING PROTEIN"/>
    <property type="match status" value="1"/>
</dbReference>
<feature type="compositionally biased region" description="Polar residues" evidence="1">
    <location>
        <begin position="103"/>
        <end position="116"/>
    </location>
</feature>
<dbReference type="PANTHER" id="PTHR35617">
    <property type="entry name" value="PHAGE_INTEGRASE DOMAIN-CONTAINING PROTEIN"/>
    <property type="match status" value="1"/>
</dbReference>
<feature type="compositionally biased region" description="Low complexity" evidence="1">
    <location>
        <begin position="84"/>
        <end position="95"/>
    </location>
</feature>
<accession>A0ABD0N6M4</accession>
<feature type="non-terminal residue" evidence="2">
    <location>
        <position position="483"/>
    </location>
</feature>
<gene>
    <name evidence="2" type="ORF">M9458_048489</name>
</gene>
<feature type="region of interest" description="Disordered" evidence="1">
    <location>
        <begin position="75"/>
        <end position="122"/>
    </location>
</feature>
<dbReference type="Proteomes" id="UP001529510">
    <property type="component" value="Unassembled WGS sequence"/>
</dbReference>
<reference evidence="2 3" key="1">
    <citation type="submission" date="2024-05" db="EMBL/GenBank/DDBJ databases">
        <title>Genome sequencing and assembly of Indian major carp, Cirrhinus mrigala (Hamilton, 1822).</title>
        <authorList>
            <person name="Mohindra V."/>
            <person name="Chowdhury L.M."/>
            <person name="Lal K."/>
            <person name="Jena J.K."/>
        </authorList>
    </citation>
    <scope>NUCLEOTIDE SEQUENCE [LARGE SCALE GENOMIC DNA]</scope>
    <source>
        <strain evidence="2">CM1030</strain>
        <tissue evidence="2">Blood</tissue>
    </source>
</reference>
<sequence>CVFLPALATSRAGIHTLCAWLACPHCERLPLHTLRSRKALFEEGAFTSVPRGSGPASAEVERRVHSWGSQLDLLEGMETGDPLSPSSPSRSAARSMGSEAHSAVSSPQGTGSTLHLSSSEEVDVENVDEVSAPQSPQYKEMLEVVTRVVAKLNIDWPAESQAESQRIKLDERFLQSRPPSARRSLPFFPDLHTEVVRFVECNLLCSFVHPRVLQPSDATGGTDAPQHWWARGTQLRVRLARVCTPCRCYRRTRLTCLKSWMRVKRSEIAISLSSGGPLMRDGCVPHVPGHLNMGADILSRQGPRPGEISGRHLMIKTVLLLALSSLKRVGDLQALSVAPSFLDFAPGLAKAFLYPHAGYVPKVSPSAPRPVVLQAFCPPPFREPDQQKLNCMCSVRELDTYVHRAAMWRKSDQHFVCYGPAKKGLPASKQTLSRWIVDAICCAYESSGLPPPLGVKAHSTRSMAASKAFLAGVSMQDICNGVG</sequence>
<evidence type="ECO:0000256" key="1">
    <source>
        <dbReference type="SAM" id="MobiDB-lite"/>
    </source>
</evidence>
<proteinExistence type="predicted"/>
<dbReference type="AlphaFoldDB" id="A0ABD0N6M4"/>
<keyword evidence="3" id="KW-1185">Reference proteome</keyword>
<feature type="non-terminal residue" evidence="2">
    <location>
        <position position="1"/>
    </location>
</feature>
<organism evidence="2 3">
    <name type="scientific">Cirrhinus mrigala</name>
    <name type="common">Mrigala</name>
    <dbReference type="NCBI Taxonomy" id="683832"/>
    <lineage>
        <taxon>Eukaryota</taxon>
        <taxon>Metazoa</taxon>
        <taxon>Chordata</taxon>
        <taxon>Craniata</taxon>
        <taxon>Vertebrata</taxon>
        <taxon>Euteleostomi</taxon>
        <taxon>Actinopterygii</taxon>
        <taxon>Neopterygii</taxon>
        <taxon>Teleostei</taxon>
        <taxon>Ostariophysi</taxon>
        <taxon>Cypriniformes</taxon>
        <taxon>Cyprinidae</taxon>
        <taxon>Labeoninae</taxon>
        <taxon>Labeonini</taxon>
        <taxon>Cirrhinus</taxon>
    </lineage>
</organism>
<comment type="caution">
    <text evidence="2">The sequence shown here is derived from an EMBL/GenBank/DDBJ whole genome shotgun (WGS) entry which is preliminary data.</text>
</comment>
<name>A0ABD0N6M4_CIRMR</name>
<protein>
    <submittedName>
        <fullName evidence="2">Uncharacterized protein</fullName>
    </submittedName>
</protein>
<dbReference type="EMBL" id="JAMKFB020000024">
    <property type="protein sequence ID" value="KAL0157243.1"/>
    <property type="molecule type" value="Genomic_DNA"/>
</dbReference>
<evidence type="ECO:0000313" key="3">
    <source>
        <dbReference type="Proteomes" id="UP001529510"/>
    </source>
</evidence>
<evidence type="ECO:0000313" key="2">
    <source>
        <dbReference type="EMBL" id="KAL0157243.1"/>
    </source>
</evidence>